<dbReference type="RefSeq" id="XP_017999407.1">
    <property type="nucleotide sequence ID" value="XM_018145426.1"/>
</dbReference>
<dbReference type="InterPro" id="IPR029063">
    <property type="entry name" value="SAM-dependent_MTases_sf"/>
</dbReference>
<dbReference type="OrthoDB" id="2013972at2759"/>
<evidence type="ECO:0000313" key="2">
    <source>
        <dbReference type="EMBL" id="KPI39444.1"/>
    </source>
</evidence>
<evidence type="ECO:0008006" key="4">
    <source>
        <dbReference type="Google" id="ProtNLM"/>
    </source>
</evidence>
<name>A0A0N1P060_9EURO</name>
<reference evidence="2 3" key="1">
    <citation type="submission" date="2015-06" db="EMBL/GenBank/DDBJ databases">
        <title>Draft genome of the ant-associated black yeast Phialophora attae CBS 131958.</title>
        <authorList>
            <person name="Moreno L.F."/>
            <person name="Stielow B.J."/>
            <person name="de Hoog S."/>
            <person name="Vicente V.A."/>
            <person name="Weiss V.A."/>
            <person name="de Vries M."/>
            <person name="Cruz L.M."/>
            <person name="Souza E.M."/>
        </authorList>
    </citation>
    <scope>NUCLEOTIDE SEQUENCE [LARGE SCALE GENOMIC DNA]</scope>
    <source>
        <strain evidence="2 3">CBS 131958</strain>
    </source>
</reference>
<evidence type="ECO:0000256" key="1">
    <source>
        <dbReference type="SAM" id="MobiDB-lite"/>
    </source>
</evidence>
<sequence>MIKRSSRPPPIRSSESPIAPDSDDLATYDPSEGHAPDTQSLSASITDYPTHWGRRYHRYREGSYLFPNDEPESDRLNDQHEIFSQYFQGKLYWAPLDPETCFNVLDIGTGTGIWPIALAESNQLPNASITGIDLSAIQPEMVPENVTFEIQDCSDADWLRDPGQMDYIHSRFMRLHHLMEAIDPYVLQPLATWHWASRAARDRPATTVR</sequence>
<dbReference type="VEuPathDB" id="FungiDB:AB675_5230"/>
<proteinExistence type="predicted"/>
<dbReference type="CDD" id="cd02440">
    <property type="entry name" value="AdoMet_MTases"/>
    <property type="match status" value="1"/>
</dbReference>
<organism evidence="2 3">
    <name type="scientific">Cyphellophora attinorum</name>
    <dbReference type="NCBI Taxonomy" id="1664694"/>
    <lineage>
        <taxon>Eukaryota</taxon>
        <taxon>Fungi</taxon>
        <taxon>Dikarya</taxon>
        <taxon>Ascomycota</taxon>
        <taxon>Pezizomycotina</taxon>
        <taxon>Eurotiomycetes</taxon>
        <taxon>Chaetothyriomycetidae</taxon>
        <taxon>Chaetothyriales</taxon>
        <taxon>Cyphellophoraceae</taxon>
        <taxon>Cyphellophora</taxon>
    </lineage>
</organism>
<dbReference type="SUPFAM" id="SSF53335">
    <property type="entry name" value="S-adenosyl-L-methionine-dependent methyltransferases"/>
    <property type="match status" value="1"/>
</dbReference>
<dbReference type="EMBL" id="LFJN01000015">
    <property type="protein sequence ID" value="KPI39444.1"/>
    <property type="molecule type" value="Genomic_DNA"/>
</dbReference>
<dbReference type="Gene3D" id="3.40.50.150">
    <property type="entry name" value="Vaccinia Virus protein VP39"/>
    <property type="match status" value="1"/>
</dbReference>
<dbReference type="STRING" id="1664694.A0A0N1P060"/>
<evidence type="ECO:0000313" key="3">
    <source>
        <dbReference type="Proteomes" id="UP000038010"/>
    </source>
</evidence>
<dbReference type="GeneID" id="28737306"/>
<comment type="caution">
    <text evidence="2">The sequence shown here is derived from an EMBL/GenBank/DDBJ whole genome shotgun (WGS) entry which is preliminary data.</text>
</comment>
<dbReference type="Proteomes" id="UP000038010">
    <property type="component" value="Unassembled WGS sequence"/>
</dbReference>
<dbReference type="Pfam" id="PF13489">
    <property type="entry name" value="Methyltransf_23"/>
    <property type="match status" value="1"/>
</dbReference>
<feature type="region of interest" description="Disordered" evidence="1">
    <location>
        <begin position="1"/>
        <end position="44"/>
    </location>
</feature>
<dbReference type="AlphaFoldDB" id="A0A0N1P060"/>
<keyword evidence="3" id="KW-1185">Reference proteome</keyword>
<protein>
    <recommendedName>
        <fullName evidence="4">Methyltransferase domain-containing protein</fullName>
    </recommendedName>
</protein>
<accession>A0A0N1P060</accession>
<gene>
    <name evidence="2" type="ORF">AB675_5230</name>
</gene>